<evidence type="ECO:0000313" key="2">
    <source>
        <dbReference type="Proteomes" id="UP000011083"/>
    </source>
</evidence>
<accession>L8HDF7</accession>
<dbReference type="GeneID" id="14924189"/>
<dbReference type="RefSeq" id="XP_004352743.1">
    <property type="nucleotide sequence ID" value="XM_004352691.1"/>
</dbReference>
<dbReference type="Proteomes" id="UP000011083">
    <property type="component" value="Unassembled WGS sequence"/>
</dbReference>
<proteinExistence type="predicted"/>
<name>L8HDF7_ACACF</name>
<dbReference type="KEGG" id="acan:ACA1_067990"/>
<sequence length="350" mass="38431">MWASDYRLEIPRGAPFLDYQVELADQIRRRNSLLVLPPSVPFHPVAALLAFNYLSFPGTKLLWLSCSTTNLRAALQYHKSLIQGHANYGVLGVEELDTVKVGESAFVFADARSFATDTADRLYDTLAPSYGISSHYFTIGRALFENLACVFFDFTGEDAWLDTYRPVIKHTLGNIPGWKRLALSSSPSTTTKQVSALVTTLPLEQIVCRALDDPDIARHAQAKHSWQVALSGSTASVLQTAEESQHYLLQAAQAQHPHVRLPSGAVTLASLRCIEQGRNGAAHTPAEVGAFAGELEMLAGEVEAGLLLEHPGFGKLCGLLQEAARPPRSSGRPFRVRPLWWLISLRSFLP</sequence>
<reference evidence="1 2" key="1">
    <citation type="journal article" date="2013" name="Genome Biol.">
        <title>Genome of Acanthamoeba castellanii highlights extensive lateral gene transfer and early evolution of tyrosine kinase signaling.</title>
        <authorList>
            <person name="Clarke M."/>
            <person name="Lohan A.J."/>
            <person name="Liu B."/>
            <person name="Lagkouvardos I."/>
            <person name="Roy S."/>
            <person name="Zafar N."/>
            <person name="Bertelli C."/>
            <person name="Schilde C."/>
            <person name="Kianianmomeni A."/>
            <person name="Burglin T.R."/>
            <person name="Frech C."/>
            <person name="Turcotte B."/>
            <person name="Kopec K.O."/>
            <person name="Synnott J.M."/>
            <person name="Choo C."/>
            <person name="Paponov I."/>
            <person name="Finkler A."/>
            <person name="Soon Heng Tan C."/>
            <person name="Hutchins A.P."/>
            <person name="Weinmeier T."/>
            <person name="Rattei T."/>
            <person name="Chu J.S."/>
            <person name="Gimenez G."/>
            <person name="Irimia M."/>
            <person name="Rigden D.J."/>
            <person name="Fitzpatrick D.A."/>
            <person name="Lorenzo-Morales J."/>
            <person name="Bateman A."/>
            <person name="Chiu C.H."/>
            <person name="Tang P."/>
            <person name="Hegemann P."/>
            <person name="Fromm H."/>
            <person name="Raoult D."/>
            <person name="Greub G."/>
            <person name="Miranda-Saavedra D."/>
            <person name="Chen N."/>
            <person name="Nash P."/>
            <person name="Ginger M.L."/>
            <person name="Horn M."/>
            <person name="Schaap P."/>
            <person name="Caler L."/>
            <person name="Loftus B."/>
        </authorList>
    </citation>
    <scope>NUCLEOTIDE SEQUENCE [LARGE SCALE GENOMIC DNA]</scope>
    <source>
        <strain evidence="1 2">Neff</strain>
    </source>
</reference>
<dbReference type="EMBL" id="KB007857">
    <property type="protein sequence ID" value="ELR23215.1"/>
    <property type="molecule type" value="Genomic_DNA"/>
</dbReference>
<dbReference type="VEuPathDB" id="AmoebaDB:ACA1_067990"/>
<dbReference type="AlphaFoldDB" id="L8HDF7"/>
<keyword evidence="2" id="KW-1185">Reference proteome</keyword>
<organism evidence="1 2">
    <name type="scientific">Acanthamoeba castellanii (strain ATCC 30010 / Neff)</name>
    <dbReference type="NCBI Taxonomy" id="1257118"/>
    <lineage>
        <taxon>Eukaryota</taxon>
        <taxon>Amoebozoa</taxon>
        <taxon>Discosea</taxon>
        <taxon>Longamoebia</taxon>
        <taxon>Centramoebida</taxon>
        <taxon>Acanthamoebidae</taxon>
        <taxon>Acanthamoeba</taxon>
    </lineage>
</organism>
<protein>
    <submittedName>
        <fullName evidence="1">Uncharacterized protein</fullName>
    </submittedName>
</protein>
<gene>
    <name evidence="1" type="ORF">ACA1_067990</name>
</gene>
<evidence type="ECO:0000313" key="1">
    <source>
        <dbReference type="EMBL" id="ELR23215.1"/>
    </source>
</evidence>